<keyword evidence="5" id="KW-0998">Cell outer membrane</keyword>
<dbReference type="KEGG" id="wvi:Weevi_1099"/>
<protein>
    <submittedName>
        <fullName evidence="9">RagB/SusD domain-containing protein</fullName>
    </submittedName>
</protein>
<dbReference type="Pfam" id="PF14322">
    <property type="entry name" value="SusD-like_3"/>
    <property type="match status" value="1"/>
</dbReference>
<feature type="domain" description="SusD-like N-terminal" evidence="8">
    <location>
        <begin position="24"/>
        <end position="239"/>
    </location>
</feature>
<evidence type="ECO:0000256" key="4">
    <source>
        <dbReference type="ARBA" id="ARBA00023136"/>
    </source>
</evidence>
<evidence type="ECO:0000256" key="3">
    <source>
        <dbReference type="ARBA" id="ARBA00022729"/>
    </source>
</evidence>
<name>F0P2G9_WEEVC</name>
<dbReference type="SUPFAM" id="SSF48452">
    <property type="entry name" value="TPR-like"/>
    <property type="match status" value="1"/>
</dbReference>
<evidence type="ECO:0000256" key="5">
    <source>
        <dbReference type="ARBA" id="ARBA00023237"/>
    </source>
</evidence>
<dbReference type="Gene3D" id="1.25.40.390">
    <property type="match status" value="1"/>
</dbReference>
<dbReference type="EMBL" id="CP002455">
    <property type="protein sequence ID" value="ADX67808.1"/>
    <property type="molecule type" value="Genomic_DNA"/>
</dbReference>
<evidence type="ECO:0000259" key="7">
    <source>
        <dbReference type="Pfam" id="PF07980"/>
    </source>
</evidence>
<proteinExistence type="inferred from homology"/>
<dbReference type="eggNOG" id="COG1834">
    <property type="taxonomic scope" value="Bacteria"/>
</dbReference>
<evidence type="ECO:0000313" key="9">
    <source>
        <dbReference type="EMBL" id="ADX67808.1"/>
    </source>
</evidence>
<dbReference type="Pfam" id="PF07980">
    <property type="entry name" value="SusD_RagB"/>
    <property type="match status" value="1"/>
</dbReference>
<evidence type="ECO:0000259" key="8">
    <source>
        <dbReference type="Pfam" id="PF14322"/>
    </source>
</evidence>
<dbReference type="GO" id="GO:0009279">
    <property type="term" value="C:cell outer membrane"/>
    <property type="evidence" value="ECO:0007669"/>
    <property type="project" value="UniProtKB-SubCell"/>
</dbReference>
<feature type="chain" id="PRO_5003253735" evidence="6">
    <location>
        <begin position="23"/>
        <end position="495"/>
    </location>
</feature>
<evidence type="ECO:0000256" key="2">
    <source>
        <dbReference type="ARBA" id="ARBA00006275"/>
    </source>
</evidence>
<dbReference type="OrthoDB" id="1100079at2"/>
<dbReference type="InterPro" id="IPR033985">
    <property type="entry name" value="SusD-like_N"/>
</dbReference>
<evidence type="ECO:0000256" key="6">
    <source>
        <dbReference type="SAM" id="SignalP"/>
    </source>
</evidence>
<dbReference type="RefSeq" id="WP_013598198.1">
    <property type="nucleotide sequence ID" value="NC_015144.1"/>
</dbReference>
<dbReference type="Proteomes" id="UP000008641">
    <property type="component" value="Chromosome"/>
</dbReference>
<gene>
    <name evidence="9" type="ordered locus">Weevi_1099</name>
</gene>
<feature type="signal peptide" evidence="6">
    <location>
        <begin position="1"/>
        <end position="22"/>
    </location>
</feature>
<keyword evidence="10" id="KW-1185">Reference proteome</keyword>
<keyword evidence="4" id="KW-0472">Membrane</keyword>
<dbReference type="InterPro" id="IPR011990">
    <property type="entry name" value="TPR-like_helical_dom_sf"/>
</dbReference>
<dbReference type="HOGENOM" id="CLU_015553_3_2_10"/>
<organism evidence="9 10">
    <name type="scientific">Weeksella virosa (strain ATCC 43766 / DSM 16922 / JCM 21250 / CCUG 30538 / CDC 9751 / IAM 14551 / NBRC 16016 / NCTC 11634 / CL345/78)</name>
    <dbReference type="NCBI Taxonomy" id="865938"/>
    <lineage>
        <taxon>Bacteria</taxon>
        <taxon>Pseudomonadati</taxon>
        <taxon>Bacteroidota</taxon>
        <taxon>Flavobacteriia</taxon>
        <taxon>Flavobacteriales</taxon>
        <taxon>Weeksellaceae</taxon>
        <taxon>Weeksella</taxon>
    </lineage>
</organism>
<reference evidence="9 10" key="1">
    <citation type="journal article" date="2011" name="Stand. Genomic Sci.">
        <title>Complete genome sequence of Weeksella virosa type strain (9751).</title>
        <authorList>
            <person name="Lang E."/>
            <person name="Teshima H."/>
            <person name="Lucas S."/>
            <person name="Lapidus A."/>
            <person name="Hammon N."/>
            <person name="Deshpande S."/>
            <person name="Nolan M."/>
            <person name="Cheng J.F."/>
            <person name="Pitluck S."/>
            <person name="Liolios K."/>
            <person name="Pagani I."/>
            <person name="Mikhailova N."/>
            <person name="Ivanova N."/>
            <person name="Mavromatis K."/>
            <person name="Pati A."/>
            <person name="Tapia R."/>
            <person name="Han C."/>
            <person name="Goodwin L."/>
            <person name="Chen A."/>
            <person name="Palaniappan K."/>
            <person name="Land M."/>
            <person name="Hauser L."/>
            <person name="Chang Y.J."/>
            <person name="Jeffries C.D."/>
            <person name="Brambilla E.M."/>
            <person name="Kopitz M."/>
            <person name="Rohde M."/>
            <person name="Goker M."/>
            <person name="Tindall B.J."/>
            <person name="Detter J.C."/>
            <person name="Woyke T."/>
            <person name="Bristow J."/>
            <person name="Eisen J.A."/>
            <person name="Markowitz V."/>
            <person name="Hugenholtz P."/>
            <person name="Klenk H.P."/>
            <person name="Kyrpides N.C."/>
        </authorList>
    </citation>
    <scope>NUCLEOTIDE SEQUENCE [LARGE SCALE GENOMIC DNA]</scope>
    <source>
        <strain evidence="10">ATCC 43766 / DSM 16922 / JCM 21250 / NBRC 16016 / NCTC 11634 / CL345/78</strain>
    </source>
</reference>
<sequence length="495" mass="56518">MKKIKILTSTLLGLSLLLSSCSDDYLDTEPTSSVSEQAAMSTADNLMAAINGMHRNMYTRQNRSQGQNGYTAQLIFSDVMGDDVIFPSTGNGWFVSAIRWLHTNNESASDISYPWLFWYSMARNANTIITYGEKASGDLELKENAIGQAYAYRAFSYFQLVQIYGKRYVAGEANANPGIVVRLDPTDIGPKARATVAEVYEQIWKDLDKAEELLEGKDQANVSHFSVNNVRGLKARVALVQQNYAKAAEYAALARTPFKLMSREEYMEGFNNYNNPEWMWGIKIVSDQTDYFGNFHAYMSRNYSSTQIRLAPKVMNVNLYNAFPNSDVRKELVDPTGEHASLKLPRNFSRHPYTSQKFLAQSFSISLGDVPFMRAAEMYLIEAEAKYKLGNEDGSKLILKQLIQARDNEFSDFTKTGEEYYEEILLNRRIELWGEGFRFFDLKRLGLPLNRKDANQNTTVINNLYTIEPNDPRWQWLIPRQEINSNPLIEQNPTQ</sequence>
<keyword evidence="3 6" id="KW-0732">Signal</keyword>
<dbReference type="STRING" id="865938.Weevi_1099"/>
<comment type="similarity">
    <text evidence="2">Belongs to the SusD family.</text>
</comment>
<feature type="domain" description="RagB/SusD" evidence="7">
    <location>
        <begin position="355"/>
        <end position="493"/>
    </location>
</feature>
<comment type="subcellular location">
    <subcellularLocation>
        <location evidence="1">Cell outer membrane</location>
    </subcellularLocation>
</comment>
<dbReference type="AlphaFoldDB" id="F0P2G9"/>
<accession>F0P2G9</accession>
<reference evidence="10" key="2">
    <citation type="journal article" date="2011" name="Stand. Genomic Sci.">
        <title>Complete genome sequence of Weeksella virosa type strain (9751T).</title>
        <authorList>
            <person name="Lang E."/>
            <person name="Teshima H."/>
            <person name="Lucas S."/>
            <person name="Lapidus A."/>
            <person name="Hammon N."/>
            <person name="Deshpande S."/>
            <person name="Nolan M."/>
            <person name="Cheng J."/>
            <person name="Pitluck S."/>
            <person name="Liolios K."/>
            <person name="Pagani I."/>
            <person name="Mikhailova N."/>
            <person name="Ivanova N."/>
            <person name="Mavromatis K."/>
            <person name="Pati A."/>
            <person name="Tapia R."/>
            <person name="Han C."/>
            <person name="Goodwin L."/>
            <person name="Chen A."/>
            <person name="Palaniappan K."/>
            <person name="Land M."/>
            <person name="Hauser L."/>
            <person name="Chang Y."/>
            <person name="Jeffries C."/>
            <person name="Brambilla E."/>
            <person name="Kopitz M."/>
            <person name="Rohde M."/>
            <person name="Goker M."/>
            <person name="Tindall B."/>
            <person name="Detter J."/>
            <person name="Woyke T."/>
            <person name="Bristow J."/>
            <person name="Eisen J."/>
            <person name="Markowitz V."/>
            <person name="Hugenholtz P."/>
            <person name="Klenk H."/>
            <person name="Kyrpides N."/>
        </authorList>
    </citation>
    <scope>NUCLEOTIDE SEQUENCE [LARGE SCALE GENOMIC DNA]</scope>
    <source>
        <strain evidence="10">ATCC 43766 / DSM 16922 / JCM 21250 / NBRC 16016 / NCTC 11634 / CL345/78</strain>
    </source>
</reference>
<dbReference type="PROSITE" id="PS51257">
    <property type="entry name" value="PROKAR_LIPOPROTEIN"/>
    <property type="match status" value="1"/>
</dbReference>
<evidence type="ECO:0000256" key="1">
    <source>
        <dbReference type="ARBA" id="ARBA00004442"/>
    </source>
</evidence>
<dbReference type="InterPro" id="IPR012944">
    <property type="entry name" value="SusD_RagB_dom"/>
</dbReference>
<evidence type="ECO:0000313" key="10">
    <source>
        <dbReference type="Proteomes" id="UP000008641"/>
    </source>
</evidence>